<dbReference type="Pfam" id="PF11694">
    <property type="entry name" value="DUF3290"/>
    <property type="match status" value="1"/>
</dbReference>
<comment type="caution">
    <text evidence="2">The sequence shown here is derived from an EMBL/GenBank/DDBJ whole genome shotgun (WGS) entry which is preliminary data.</text>
</comment>
<keyword evidence="1" id="KW-0472">Membrane</keyword>
<evidence type="ECO:0000313" key="2">
    <source>
        <dbReference type="EMBL" id="KRM76883.1"/>
    </source>
</evidence>
<accession>A0A0R2BNQ2</accession>
<feature type="transmembrane region" description="Helical" evidence="1">
    <location>
        <begin position="52"/>
        <end position="71"/>
    </location>
</feature>
<gene>
    <name evidence="2" type="ORF">FC48_GL001261</name>
</gene>
<sequence>MKMTFYTLQYLQNQREVNQLVIYSLGALGLLILLFAVLMYSRNRFDTKYRDISIIMLLMMFFLFGLSYSNYEQHRTQTLSTSQVQPFLRSVARDEGVSTKDVAVNSRSLVDGIIVKIKDKYYRVELSVDRNSYKLARTHLINKDITIQ</sequence>
<evidence type="ECO:0008006" key="4">
    <source>
        <dbReference type="Google" id="ProtNLM"/>
    </source>
</evidence>
<feature type="transmembrane region" description="Helical" evidence="1">
    <location>
        <begin position="20"/>
        <end position="40"/>
    </location>
</feature>
<organism evidence="2 3">
    <name type="scientific">Ligilactobacillus murinus DSM 20452 = NBRC 14221</name>
    <dbReference type="NCBI Taxonomy" id="1423772"/>
    <lineage>
        <taxon>Bacteria</taxon>
        <taxon>Bacillati</taxon>
        <taxon>Bacillota</taxon>
        <taxon>Bacilli</taxon>
        <taxon>Lactobacillales</taxon>
        <taxon>Lactobacillaceae</taxon>
        <taxon>Ligilactobacillus</taxon>
    </lineage>
</organism>
<reference evidence="2 3" key="1">
    <citation type="journal article" date="2015" name="Genome Announc.">
        <title>Expanding the biotechnology potential of lactobacilli through comparative genomics of 213 strains and associated genera.</title>
        <authorList>
            <person name="Sun Z."/>
            <person name="Harris H.M."/>
            <person name="McCann A."/>
            <person name="Guo C."/>
            <person name="Argimon S."/>
            <person name="Zhang W."/>
            <person name="Yang X."/>
            <person name="Jeffery I.B."/>
            <person name="Cooney J.C."/>
            <person name="Kagawa T.F."/>
            <person name="Liu W."/>
            <person name="Song Y."/>
            <person name="Salvetti E."/>
            <person name="Wrobel A."/>
            <person name="Rasinkangas P."/>
            <person name="Parkhill J."/>
            <person name="Rea M.C."/>
            <person name="O'Sullivan O."/>
            <person name="Ritari J."/>
            <person name="Douillard F.P."/>
            <person name="Paul Ross R."/>
            <person name="Yang R."/>
            <person name="Briner A.E."/>
            <person name="Felis G.E."/>
            <person name="de Vos W.M."/>
            <person name="Barrangou R."/>
            <person name="Klaenhammer T.R."/>
            <person name="Caufield P.W."/>
            <person name="Cui Y."/>
            <person name="Zhang H."/>
            <person name="O'Toole P.W."/>
        </authorList>
    </citation>
    <scope>NUCLEOTIDE SEQUENCE [LARGE SCALE GENOMIC DNA]</scope>
    <source>
        <strain evidence="2 3">DSM 20452</strain>
    </source>
</reference>
<protein>
    <recommendedName>
        <fullName evidence="4">DUF3290 domain-containing protein</fullName>
    </recommendedName>
</protein>
<dbReference type="PATRIC" id="fig|1423772.3.peg.1350"/>
<proteinExistence type="predicted"/>
<evidence type="ECO:0000256" key="1">
    <source>
        <dbReference type="SAM" id="Phobius"/>
    </source>
</evidence>
<dbReference type="Proteomes" id="UP000051612">
    <property type="component" value="Unassembled WGS sequence"/>
</dbReference>
<dbReference type="EMBL" id="AYYN01000028">
    <property type="protein sequence ID" value="KRM76883.1"/>
    <property type="molecule type" value="Genomic_DNA"/>
</dbReference>
<keyword evidence="1" id="KW-0812">Transmembrane</keyword>
<keyword evidence="1" id="KW-1133">Transmembrane helix</keyword>
<evidence type="ECO:0000313" key="3">
    <source>
        <dbReference type="Proteomes" id="UP000051612"/>
    </source>
</evidence>
<dbReference type="InterPro" id="IPR021707">
    <property type="entry name" value="DUF3290"/>
</dbReference>
<name>A0A0R2BNQ2_9LACO</name>
<dbReference type="AlphaFoldDB" id="A0A0R2BNQ2"/>